<evidence type="ECO:0000313" key="4">
    <source>
        <dbReference type="EMBL" id="AZP15541.1"/>
    </source>
</evidence>
<gene>
    <name evidence="4" type="ORF">EJC51_05170</name>
</gene>
<keyword evidence="3" id="KW-0472">Membrane</keyword>
<keyword evidence="5" id="KW-1185">Reference proteome</keyword>
<feature type="compositionally biased region" description="Acidic residues" evidence="2">
    <location>
        <begin position="81"/>
        <end position="110"/>
    </location>
</feature>
<feature type="region of interest" description="Disordered" evidence="2">
    <location>
        <begin position="62"/>
        <end position="110"/>
    </location>
</feature>
<accession>A0A3S9HTU5</accession>
<keyword evidence="3" id="KW-1133">Transmembrane helix</keyword>
<dbReference type="Gene3D" id="2.60.40.1240">
    <property type="match status" value="1"/>
</dbReference>
<evidence type="ECO:0000256" key="1">
    <source>
        <dbReference type="ARBA" id="ARBA00022729"/>
    </source>
</evidence>
<feature type="region of interest" description="Disordered" evidence="2">
    <location>
        <begin position="1"/>
        <end position="36"/>
    </location>
</feature>
<proteinExistence type="predicted"/>
<dbReference type="InterPro" id="IPR029050">
    <property type="entry name" value="Immunoprotect_excell_Ig-like"/>
</dbReference>
<organism evidence="4 5">
    <name type="scientific">Streptomyces aquilus</name>
    <dbReference type="NCBI Taxonomy" id="2548456"/>
    <lineage>
        <taxon>Bacteria</taxon>
        <taxon>Bacillati</taxon>
        <taxon>Actinomycetota</taxon>
        <taxon>Actinomycetes</taxon>
        <taxon>Kitasatosporales</taxon>
        <taxon>Streptomycetaceae</taxon>
        <taxon>Streptomyces</taxon>
    </lineage>
</organism>
<dbReference type="EMBL" id="CP034463">
    <property type="protein sequence ID" value="AZP15541.1"/>
    <property type="molecule type" value="Genomic_DNA"/>
</dbReference>
<evidence type="ECO:0000256" key="2">
    <source>
        <dbReference type="SAM" id="MobiDB-lite"/>
    </source>
</evidence>
<evidence type="ECO:0000256" key="3">
    <source>
        <dbReference type="SAM" id="Phobius"/>
    </source>
</evidence>
<keyword evidence="1" id="KW-0732">Signal</keyword>
<sequence>MSYDNTQPPMPGYNPPPGPGYYPPQPPQAPQPPKKTTTVLIAAGAAVVAAVLAAVVTASVTGDGKAEAAPTVTVTKTAPAEGDDTGADDSATDAADSDAPAEDSGDDSYGLDDTIAYDNDVEISLTKITRAVSSEYASPEKTPYAKFTIKIVNKSDKKIDASMMTVNCAYGDEGKEGESIYDDGLDGLPDTSILAGRSLSVPWGCELPKGESFLQIEVAPDYESETAIFTGKVK</sequence>
<dbReference type="Proteomes" id="UP000280197">
    <property type="component" value="Chromosome"/>
</dbReference>
<name>A0A3S9HTU5_9ACTN</name>
<evidence type="ECO:0008006" key="6">
    <source>
        <dbReference type="Google" id="ProtNLM"/>
    </source>
</evidence>
<protein>
    <recommendedName>
        <fullName evidence="6">DUF4352 domain-containing protein</fullName>
    </recommendedName>
</protein>
<feature type="compositionally biased region" description="Pro residues" evidence="2">
    <location>
        <begin position="8"/>
        <end position="33"/>
    </location>
</feature>
<feature type="compositionally biased region" description="Low complexity" evidence="2">
    <location>
        <begin position="62"/>
        <end position="80"/>
    </location>
</feature>
<dbReference type="KEGG" id="saqu:EJC51_05170"/>
<evidence type="ECO:0000313" key="5">
    <source>
        <dbReference type="Proteomes" id="UP000280197"/>
    </source>
</evidence>
<reference evidence="4 5" key="1">
    <citation type="submission" date="2018-12" db="EMBL/GenBank/DDBJ databases">
        <authorList>
            <person name="Li K."/>
        </authorList>
    </citation>
    <scope>NUCLEOTIDE SEQUENCE [LARGE SCALE GENOMIC DNA]</scope>
    <source>
        <strain evidence="5">CR22</strain>
    </source>
</reference>
<dbReference type="AlphaFoldDB" id="A0A3S9HTU5"/>
<dbReference type="RefSeq" id="WP_126269919.1">
    <property type="nucleotide sequence ID" value="NZ_CP034463.1"/>
</dbReference>
<keyword evidence="3" id="KW-0812">Transmembrane</keyword>
<feature type="transmembrane region" description="Helical" evidence="3">
    <location>
        <begin position="39"/>
        <end position="60"/>
    </location>
</feature>